<keyword evidence="4" id="KW-1185">Reference proteome</keyword>
<dbReference type="RefSeq" id="WP_057819183.1">
    <property type="nucleotide sequence ID" value="NZ_CAXRJZ010000026.1"/>
</dbReference>
<feature type="chain" id="PRO_5015044549" evidence="1">
    <location>
        <begin position="24"/>
        <end position="416"/>
    </location>
</feature>
<evidence type="ECO:0000313" key="5">
    <source>
        <dbReference type="Proteomes" id="UP000325785"/>
    </source>
</evidence>
<dbReference type="Pfam" id="PF07394">
    <property type="entry name" value="DUF1501"/>
    <property type="match status" value="1"/>
</dbReference>
<dbReference type="PROSITE" id="PS51318">
    <property type="entry name" value="TAT"/>
    <property type="match status" value="1"/>
</dbReference>
<evidence type="ECO:0000256" key="1">
    <source>
        <dbReference type="SAM" id="SignalP"/>
    </source>
</evidence>
<proteinExistence type="predicted"/>
<evidence type="ECO:0000313" key="2">
    <source>
        <dbReference type="EMBL" id="KRS16019.1"/>
    </source>
</evidence>
<dbReference type="PANTHER" id="PTHR43737">
    <property type="entry name" value="BLL7424 PROTEIN"/>
    <property type="match status" value="1"/>
</dbReference>
<reference evidence="2 4" key="1">
    <citation type="submission" date="2015-04" db="EMBL/GenBank/DDBJ databases">
        <title>The draft genome sequence of Roseovarius indicus B108T.</title>
        <authorList>
            <person name="Li G."/>
            <person name="Lai Q."/>
            <person name="Shao Z."/>
            <person name="Yan P."/>
        </authorList>
    </citation>
    <scope>NUCLEOTIDE SEQUENCE [LARGE SCALE GENOMIC DNA]</scope>
    <source>
        <strain evidence="2 4">B108</strain>
    </source>
</reference>
<gene>
    <name evidence="3" type="ORF">RIdsm_03846</name>
    <name evidence="2" type="ORF">XM52_20875</name>
</gene>
<dbReference type="EMBL" id="CP031598">
    <property type="protein sequence ID" value="QEW28021.1"/>
    <property type="molecule type" value="Genomic_DNA"/>
</dbReference>
<dbReference type="EMBL" id="LAXI01000017">
    <property type="protein sequence ID" value="KRS16019.1"/>
    <property type="molecule type" value="Genomic_DNA"/>
</dbReference>
<dbReference type="InterPro" id="IPR010869">
    <property type="entry name" value="DUF1501"/>
</dbReference>
<accession>A0A0T5P4I7</accession>
<reference evidence="3 5" key="2">
    <citation type="submission" date="2018-08" db="EMBL/GenBank/DDBJ databases">
        <title>Genetic Globetrotter - A new plasmid hitch-hiking vast phylogenetic and geographic distances.</title>
        <authorList>
            <person name="Vollmers J."/>
            <person name="Petersen J."/>
        </authorList>
    </citation>
    <scope>NUCLEOTIDE SEQUENCE [LARGE SCALE GENOMIC DNA]</scope>
    <source>
        <strain evidence="3 5">DSM 26383</strain>
    </source>
</reference>
<dbReference type="PANTHER" id="PTHR43737:SF1">
    <property type="entry name" value="DUF1501 DOMAIN-CONTAINING PROTEIN"/>
    <property type="match status" value="1"/>
</dbReference>
<dbReference type="Proteomes" id="UP000051401">
    <property type="component" value="Unassembled WGS sequence"/>
</dbReference>
<organism evidence="2 4">
    <name type="scientific">Roseovarius indicus</name>
    <dbReference type="NCBI Taxonomy" id="540747"/>
    <lineage>
        <taxon>Bacteria</taxon>
        <taxon>Pseudomonadati</taxon>
        <taxon>Pseudomonadota</taxon>
        <taxon>Alphaproteobacteria</taxon>
        <taxon>Rhodobacterales</taxon>
        <taxon>Roseobacteraceae</taxon>
        <taxon>Roseovarius</taxon>
    </lineage>
</organism>
<feature type="signal peptide" evidence="1">
    <location>
        <begin position="1"/>
        <end position="23"/>
    </location>
</feature>
<keyword evidence="1" id="KW-0732">Signal</keyword>
<evidence type="ECO:0000313" key="3">
    <source>
        <dbReference type="EMBL" id="QEW28021.1"/>
    </source>
</evidence>
<dbReference type="OrthoDB" id="9779968at2"/>
<dbReference type="InterPro" id="IPR006311">
    <property type="entry name" value="TAT_signal"/>
</dbReference>
<dbReference type="Proteomes" id="UP000325785">
    <property type="component" value="Chromosome"/>
</dbReference>
<evidence type="ECO:0000313" key="4">
    <source>
        <dbReference type="Proteomes" id="UP000051401"/>
    </source>
</evidence>
<dbReference type="PATRIC" id="fig|540747.5.peg.1939"/>
<name>A0A0T5P4I7_9RHOB</name>
<dbReference type="AlphaFoldDB" id="A0A0T5P4I7"/>
<sequence length="416" mass="44287">MTRPNLSRRLFLTRSMALGCSLAASPLVTPVTMASAPGENRLVVIILRGGLDGLDAVRPYGAPEFDSYRGALLDGAVPGEHDLDGFFALNPALGPLMPLWRLGELGFAHAVSTPYRDKRSHFDGQDILEAGTGATDRAEGRDGWLNRLLQGLPGAEAETAYAIGRADMLLARGAADVANWSPDAALPLSPQAEKLLDMVMHDDPLFREATTEAIGLSQIGLAARGAQTGDTVLDTGGMMDAMQDSMAEAPGKGGLTEIARFAADRLRADTRIAAWSINGFDTHSNQARQLPRTLADLSDNILALREALGPVWGKTAVVAMTEFGRTARANGTKGTDHGTGGAMLFAGGALRGGQVVRDWPGLAEADLYDRRDLMPTRDVRAHAGWMMRQLFGLEAGLIERTVFPGVELGPDPKLIL</sequence>
<dbReference type="KEGG" id="rid:RIdsm_03846"/>
<protein>
    <submittedName>
        <fullName evidence="2">Twin-arginine translocation pathway signal</fullName>
    </submittedName>
</protein>
<dbReference type="STRING" id="540747.SAMN04488031_11395"/>